<comment type="caution">
    <text evidence="2">The sequence shown here is derived from an EMBL/GenBank/DDBJ whole genome shotgun (WGS) entry which is preliminary data.</text>
</comment>
<dbReference type="Pfam" id="PF06985">
    <property type="entry name" value="HET"/>
    <property type="match status" value="1"/>
</dbReference>
<gene>
    <name evidence="2" type="ORF">VTL71DRAFT_1464</name>
</gene>
<evidence type="ECO:0000259" key="1">
    <source>
        <dbReference type="Pfam" id="PF06985"/>
    </source>
</evidence>
<proteinExistence type="predicted"/>
<sequence length="613" mass="70769">MDLQQKKTYQNSAVNLNAITGWDYRCNRVYGVDLEIAATPYRSTALEILTTEGDPAIEILPKRPIPYYATSEISLKTVMGWLENCLKSHVSCPHDDVQKMPSRVVEIMKINGILQPKLINTAEGQTDRWVALSYCWGRNAKFFRTTIATLETMLLGIEMSAMPLTYQHALEVTSLLGYRYIWIDALCIVQDDLSDKDREIKTMHNIYRNAILTIAVDSASSAEEGFLWDRSIAAPESIFIRYKNRGSGTSGQFQLRTPLEDRRETSVLDTRGWSLQENLLSPRTLHFGRQQLFWDCQCTYYSEGTPYDRSLDVPFYTPQLKATLLDVLRNDSRDTMGYPMSWKDWLLHRWYLIINDLSRRSFSNEDDILPAISAIVEEISNQAKLTYHVGVWEDDIHRGLLWRTSECRSKSGDYRAPSWSWACMSPPYWYASRPTLEYYSLYKTDWEFNKIQGDTNAKILEMHIEKDNSETHASQTALPGSFICIRTIWSFAHEWKRRPDFWFTSSEFADEPYNANLTDEESGPLPGQIVCDLDHPEHRTIFSTTDSGVGFLLIAQAPIEEHKENGEKILWCLIIQPQQPDDESNFTRLGIARIPHGTDFPEPEWTMKTVKIF</sequence>
<dbReference type="EMBL" id="JAZHXI010000010">
    <property type="protein sequence ID" value="KAL2067040.1"/>
    <property type="molecule type" value="Genomic_DNA"/>
</dbReference>
<dbReference type="Proteomes" id="UP001595075">
    <property type="component" value="Unassembled WGS sequence"/>
</dbReference>
<dbReference type="InterPro" id="IPR010730">
    <property type="entry name" value="HET"/>
</dbReference>
<protein>
    <recommendedName>
        <fullName evidence="1">Heterokaryon incompatibility domain-containing protein</fullName>
    </recommendedName>
</protein>
<keyword evidence="3" id="KW-1185">Reference proteome</keyword>
<reference evidence="2 3" key="1">
    <citation type="journal article" date="2024" name="Commun. Biol.">
        <title>Comparative genomic analysis of thermophilic fungi reveals convergent evolutionary adaptations and gene losses.</title>
        <authorList>
            <person name="Steindorff A.S."/>
            <person name="Aguilar-Pontes M.V."/>
            <person name="Robinson A.J."/>
            <person name="Andreopoulos B."/>
            <person name="LaButti K."/>
            <person name="Kuo A."/>
            <person name="Mondo S."/>
            <person name="Riley R."/>
            <person name="Otillar R."/>
            <person name="Haridas S."/>
            <person name="Lipzen A."/>
            <person name="Grimwood J."/>
            <person name="Schmutz J."/>
            <person name="Clum A."/>
            <person name="Reid I.D."/>
            <person name="Moisan M.C."/>
            <person name="Butler G."/>
            <person name="Nguyen T.T.M."/>
            <person name="Dewar K."/>
            <person name="Conant G."/>
            <person name="Drula E."/>
            <person name="Henrissat B."/>
            <person name="Hansel C."/>
            <person name="Singer S."/>
            <person name="Hutchinson M.I."/>
            <person name="de Vries R.P."/>
            <person name="Natvig D.O."/>
            <person name="Powell A.J."/>
            <person name="Tsang A."/>
            <person name="Grigoriev I.V."/>
        </authorList>
    </citation>
    <scope>NUCLEOTIDE SEQUENCE [LARGE SCALE GENOMIC DNA]</scope>
    <source>
        <strain evidence="2 3">CBS 494.80</strain>
    </source>
</reference>
<name>A0ABR4CAT9_9HELO</name>
<evidence type="ECO:0000313" key="3">
    <source>
        <dbReference type="Proteomes" id="UP001595075"/>
    </source>
</evidence>
<organism evidence="2 3">
    <name type="scientific">Oculimacula yallundae</name>
    <dbReference type="NCBI Taxonomy" id="86028"/>
    <lineage>
        <taxon>Eukaryota</taxon>
        <taxon>Fungi</taxon>
        <taxon>Dikarya</taxon>
        <taxon>Ascomycota</taxon>
        <taxon>Pezizomycotina</taxon>
        <taxon>Leotiomycetes</taxon>
        <taxon>Helotiales</taxon>
        <taxon>Ploettnerulaceae</taxon>
        <taxon>Oculimacula</taxon>
    </lineage>
</organism>
<dbReference type="PANTHER" id="PTHR33112">
    <property type="entry name" value="DOMAIN PROTEIN, PUTATIVE-RELATED"/>
    <property type="match status" value="1"/>
</dbReference>
<feature type="domain" description="Heterokaryon incompatibility" evidence="1">
    <location>
        <begin position="129"/>
        <end position="277"/>
    </location>
</feature>
<evidence type="ECO:0000313" key="2">
    <source>
        <dbReference type="EMBL" id="KAL2067040.1"/>
    </source>
</evidence>
<dbReference type="PANTHER" id="PTHR33112:SF16">
    <property type="entry name" value="HETEROKARYON INCOMPATIBILITY DOMAIN-CONTAINING PROTEIN"/>
    <property type="match status" value="1"/>
</dbReference>
<accession>A0ABR4CAT9</accession>